<dbReference type="OrthoDB" id="8581915at2"/>
<feature type="signal peptide" evidence="1">
    <location>
        <begin position="1"/>
        <end position="31"/>
    </location>
</feature>
<dbReference type="EMBL" id="PDET01000005">
    <property type="protein sequence ID" value="PRD15719.1"/>
    <property type="molecule type" value="Genomic_DNA"/>
</dbReference>
<proteinExistence type="predicted"/>
<name>A0A2S9ID52_9GAMM</name>
<dbReference type="InterPro" id="IPR029045">
    <property type="entry name" value="ClpP/crotonase-like_dom_sf"/>
</dbReference>
<evidence type="ECO:0000256" key="1">
    <source>
        <dbReference type="SAM" id="SignalP"/>
    </source>
</evidence>
<reference evidence="2 3" key="1">
    <citation type="submission" date="2017-10" db="EMBL/GenBank/DDBJ databases">
        <title>Draft genome of two endophytic bacteria isolated from 'guarana' Paullinia cupana (Mart.) Ducke.</title>
        <authorList>
            <person name="Siqueira K.A."/>
            <person name="Liotti R.G."/>
            <person name="Mendes T.A."/>
            <person name="Soares M.A."/>
        </authorList>
    </citation>
    <scope>NUCLEOTIDE SEQUENCE [LARGE SCALE GENOMIC DNA]</scope>
    <source>
        <strain evidence="2 3">342</strain>
    </source>
</reference>
<feature type="chain" id="PRO_5015696252" evidence="1">
    <location>
        <begin position="32"/>
        <end position="249"/>
    </location>
</feature>
<dbReference type="Gene3D" id="3.90.226.10">
    <property type="entry name" value="2-enoyl-CoA Hydratase, Chain A, domain 1"/>
    <property type="match status" value="1"/>
</dbReference>
<organism evidence="2 3">
    <name type="scientific">Pantoea coffeiphila</name>
    <dbReference type="NCBI Taxonomy" id="1465635"/>
    <lineage>
        <taxon>Bacteria</taxon>
        <taxon>Pseudomonadati</taxon>
        <taxon>Pseudomonadota</taxon>
        <taxon>Gammaproteobacteria</taxon>
        <taxon>Enterobacterales</taxon>
        <taxon>Erwiniaceae</taxon>
        <taxon>Pantoea</taxon>
    </lineage>
</organism>
<dbReference type="SUPFAM" id="SSF52096">
    <property type="entry name" value="ClpP/crotonase"/>
    <property type="match status" value="1"/>
</dbReference>
<evidence type="ECO:0000313" key="3">
    <source>
        <dbReference type="Proteomes" id="UP000239181"/>
    </source>
</evidence>
<dbReference type="Proteomes" id="UP000239181">
    <property type="component" value="Unassembled WGS sequence"/>
</dbReference>
<accession>A0A2S9ID52</accession>
<dbReference type="RefSeq" id="WP_105592432.1">
    <property type="nucleotide sequence ID" value="NZ_PDET01000005.1"/>
</dbReference>
<keyword evidence="1" id="KW-0732">Signal</keyword>
<sequence length="249" mass="28001">MDVIHPHPQHKTRLAAFIFAATSLFSAAANAWQPIDIDDDSVLRSPPSIAVRNGTLYFDGKIIEGSAEALLRQLDMRRVEKVSLNSIGGDAKEAMEMGREIHKRKMDVEVRNVCASACANYIFPAGKNKFITQNAYLLWHGSLHSPTDEIALESNDQGQTHEMLVTSTFFTALKQQEAEFYQQIGVNGDFAWCPQRQSDYHEKFPEKWFSWSQANLAKFGVNNVRFATSAARWQSTMSGKGVIFADYCQ</sequence>
<gene>
    <name evidence="2" type="ORF">CQW29_09165</name>
</gene>
<comment type="caution">
    <text evidence="2">The sequence shown here is derived from an EMBL/GenBank/DDBJ whole genome shotgun (WGS) entry which is preliminary data.</text>
</comment>
<evidence type="ECO:0000313" key="2">
    <source>
        <dbReference type="EMBL" id="PRD15719.1"/>
    </source>
</evidence>
<dbReference type="AlphaFoldDB" id="A0A2S9ID52"/>
<protein>
    <submittedName>
        <fullName evidence="2">Uncharacterized protein</fullName>
    </submittedName>
</protein>
<keyword evidence="3" id="KW-1185">Reference proteome</keyword>